<dbReference type="SUPFAM" id="SSF81901">
    <property type="entry name" value="HCP-like"/>
    <property type="match status" value="1"/>
</dbReference>
<comment type="caution">
    <text evidence="2">The sequence shown here is derived from an EMBL/GenBank/DDBJ whole genome shotgun (WGS) entry which is preliminary data.</text>
</comment>
<dbReference type="InterPro" id="IPR053137">
    <property type="entry name" value="NLR-like"/>
</dbReference>
<keyword evidence="3" id="KW-1185">Reference proteome</keyword>
<proteinExistence type="predicted"/>
<evidence type="ECO:0000313" key="3">
    <source>
        <dbReference type="Proteomes" id="UP001161017"/>
    </source>
</evidence>
<dbReference type="SMART" id="SM00028">
    <property type="entry name" value="TPR"/>
    <property type="match status" value="6"/>
</dbReference>
<dbReference type="AlphaFoldDB" id="A0AA43QP21"/>
<dbReference type="PANTHER" id="PTHR46082:SF6">
    <property type="entry name" value="AAA+ ATPASE DOMAIN-CONTAINING PROTEIN-RELATED"/>
    <property type="match status" value="1"/>
</dbReference>
<protein>
    <recommendedName>
        <fullName evidence="4">NB-ARC domain-containing protein</fullName>
    </recommendedName>
</protein>
<dbReference type="InterPro" id="IPR019734">
    <property type="entry name" value="TPR_rpt"/>
</dbReference>
<gene>
    <name evidence="2" type="ORF">OHK93_001201</name>
</gene>
<accession>A0AA43QP21</accession>
<dbReference type="Pfam" id="PF13424">
    <property type="entry name" value="TPR_12"/>
    <property type="match status" value="3"/>
</dbReference>
<sequence>MFIFNFFETQPMRWGQISNTLPQVVSKKSAVMPEHPHGSLDVNHTELNKFASSEDANFLKVRREIENALSFDAKWPEFLLKPDLSRAPLINTFVGRNEELQKLEHCLLPGAKIQDQRVVIIHGLGGMGKTQLALKYALGHRECYSGILWLNGRTEDMLRNDFAAIAKKIPIRMVLDKRGDVPSDDIGITKAIKAVQDWFNTPNNSQWLLIFDNVEGVPNPEPQNSLSEGVQAAADPSYYDIRPYYEPMCQGTIVITTRRRVLSELSSFNLELLEVSLDDGISILCDASKRSRHEEGVEALVGQLANFPLALHNAGCYINRKVLSTRDCLELYKEGSKVILAEKPLFSKYDCSVMTTWTKSIKAAQVEHASVRKILGVLSFLENSDIWYGIFALGYDRRITWIPNAKEEQFPSWLTSMSRDRATFDAIIEILGAYSFVSRKIDSDGYYIHPLVQEWVRSELSSVEHSLYQTAAICLIGTARPGLELPTYCSVQQRLLPHAYCSLKRFPDPEEPSEVALLGLHGIGYVFFERGRYAEGIELVERALASGREALGLENPLVLNLSSLLARFYRREGRLPEAYDLASQTLEMQDRTPGSNEGPLLEILETTTILGLICYNQGKESEAESQLLRAVDGRERLLGEEHPLTLQAYNNLGIVYEYKGDLAIAENTYLKALSGGKKSLGTDHVAYLDYLQNLANVYGKQRRFVEAERALLTLAAEGPKRVGKGHPSTLAILNNLGCLYQDMEDLREAERMLQKALQGYRDNFGPDSLNVHMANTLFNLGDVYLSQGKLIDARDALEGAFEKRQNALGTDHEKTKQTAQKLKTVLQRLAEEPILKDTQSEEFVGSSS</sequence>
<dbReference type="InterPro" id="IPR027417">
    <property type="entry name" value="P-loop_NTPase"/>
</dbReference>
<evidence type="ECO:0008006" key="4">
    <source>
        <dbReference type="Google" id="ProtNLM"/>
    </source>
</evidence>
<feature type="repeat" description="TPR" evidence="1">
    <location>
        <begin position="730"/>
        <end position="763"/>
    </location>
</feature>
<dbReference type="EMBL" id="JAPUFD010000011">
    <property type="protein sequence ID" value="MDI1490002.1"/>
    <property type="molecule type" value="Genomic_DNA"/>
</dbReference>
<dbReference type="Gene3D" id="3.40.50.300">
    <property type="entry name" value="P-loop containing nucleotide triphosphate hydrolases"/>
    <property type="match status" value="1"/>
</dbReference>
<dbReference type="Gene3D" id="1.25.40.10">
    <property type="entry name" value="Tetratricopeptide repeat domain"/>
    <property type="match status" value="2"/>
</dbReference>
<evidence type="ECO:0000313" key="2">
    <source>
        <dbReference type="EMBL" id="MDI1490002.1"/>
    </source>
</evidence>
<dbReference type="SUPFAM" id="SSF52540">
    <property type="entry name" value="P-loop containing nucleoside triphosphate hydrolases"/>
    <property type="match status" value="1"/>
</dbReference>
<organism evidence="2 3">
    <name type="scientific">Ramalina farinacea</name>
    <dbReference type="NCBI Taxonomy" id="258253"/>
    <lineage>
        <taxon>Eukaryota</taxon>
        <taxon>Fungi</taxon>
        <taxon>Dikarya</taxon>
        <taxon>Ascomycota</taxon>
        <taxon>Pezizomycotina</taxon>
        <taxon>Lecanoromycetes</taxon>
        <taxon>OSLEUM clade</taxon>
        <taxon>Lecanoromycetidae</taxon>
        <taxon>Lecanorales</taxon>
        <taxon>Lecanorineae</taxon>
        <taxon>Ramalinaceae</taxon>
        <taxon>Ramalina</taxon>
    </lineage>
</organism>
<dbReference type="Proteomes" id="UP001161017">
    <property type="component" value="Unassembled WGS sequence"/>
</dbReference>
<dbReference type="PROSITE" id="PS50005">
    <property type="entry name" value="TPR"/>
    <property type="match status" value="1"/>
</dbReference>
<dbReference type="Pfam" id="PF13374">
    <property type="entry name" value="TPR_10"/>
    <property type="match status" value="1"/>
</dbReference>
<dbReference type="InterPro" id="IPR011990">
    <property type="entry name" value="TPR-like_helical_dom_sf"/>
</dbReference>
<evidence type="ECO:0000256" key="1">
    <source>
        <dbReference type="PROSITE-ProRule" id="PRU00339"/>
    </source>
</evidence>
<dbReference type="PANTHER" id="PTHR46082">
    <property type="entry name" value="ATP/GTP-BINDING PROTEIN-RELATED"/>
    <property type="match status" value="1"/>
</dbReference>
<reference evidence="2" key="1">
    <citation type="journal article" date="2023" name="Genome Biol. Evol.">
        <title>First Whole Genome Sequence and Flow Cytometry Genome Size Data for the Lichen-Forming Fungus Ramalina farinacea (Ascomycota).</title>
        <authorList>
            <person name="Llewellyn T."/>
            <person name="Mian S."/>
            <person name="Hill R."/>
            <person name="Leitch I.J."/>
            <person name="Gaya E."/>
        </authorList>
    </citation>
    <scope>NUCLEOTIDE SEQUENCE</scope>
    <source>
        <strain evidence="2">LIQ254RAFAR</strain>
    </source>
</reference>
<name>A0AA43QP21_9LECA</name>
<keyword evidence="1" id="KW-0802">TPR repeat</keyword>